<dbReference type="PANTHER" id="PTHR11060:SF0">
    <property type="entry name" value="PROTEIN MEMO1"/>
    <property type="match status" value="1"/>
</dbReference>
<reference evidence="2" key="1">
    <citation type="submission" date="2020-11" db="EMBL/GenBank/DDBJ databases">
        <title>Chlorella ohadii genome sequencing and assembly.</title>
        <authorList>
            <person name="Murik O."/>
            <person name="Treves H."/>
            <person name="Kedem I."/>
            <person name="Shotland Y."/>
            <person name="Kaplan A."/>
        </authorList>
    </citation>
    <scope>NUCLEOTIDE SEQUENCE</scope>
    <source>
        <strain evidence="2">1</strain>
    </source>
</reference>
<comment type="caution">
    <text evidence="2">The sequence shown here is derived from an EMBL/GenBank/DDBJ whole genome shotgun (WGS) entry which is preliminary data.</text>
</comment>
<proteinExistence type="inferred from homology"/>
<comment type="similarity">
    <text evidence="1">Belongs to the MEMO1 family.</text>
</comment>
<protein>
    <recommendedName>
        <fullName evidence="4">AmmeMemoRadiSam system protein B</fullName>
    </recommendedName>
</protein>
<accession>A0AAD5DW95</accession>
<dbReference type="CDD" id="cd07361">
    <property type="entry name" value="MEMO_like"/>
    <property type="match status" value="1"/>
</dbReference>
<evidence type="ECO:0000256" key="1">
    <source>
        <dbReference type="ARBA" id="ARBA00006315"/>
    </source>
</evidence>
<dbReference type="Gene3D" id="3.40.830.10">
    <property type="entry name" value="LigB-like"/>
    <property type="match status" value="1"/>
</dbReference>
<evidence type="ECO:0000313" key="2">
    <source>
        <dbReference type="EMBL" id="KAI7843579.1"/>
    </source>
</evidence>
<dbReference type="InterPro" id="IPR002737">
    <property type="entry name" value="MEMO1_fam"/>
</dbReference>
<dbReference type="PANTHER" id="PTHR11060">
    <property type="entry name" value="PROTEIN MEMO1"/>
    <property type="match status" value="1"/>
</dbReference>
<dbReference type="EMBL" id="JADXDR010000037">
    <property type="protein sequence ID" value="KAI7843579.1"/>
    <property type="molecule type" value="Genomic_DNA"/>
</dbReference>
<evidence type="ECO:0008006" key="4">
    <source>
        <dbReference type="Google" id="ProtNLM"/>
    </source>
</evidence>
<gene>
    <name evidence="2" type="ORF">COHA_002821</name>
</gene>
<evidence type="ECO:0000313" key="3">
    <source>
        <dbReference type="Proteomes" id="UP001205105"/>
    </source>
</evidence>
<name>A0AAD5DW95_9CHLO</name>
<keyword evidence="3" id="KW-1185">Reference proteome</keyword>
<dbReference type="Proteomes" id="UP001205105">
    <property type="component" value="Unassembled WGS sequence"/>
</dbReference>
<organism evidence="2 3">
    <name type="scientific">Chlorella ohadii</name>
    <dbReference type="NCBI Taxonomy" id="2649997"/>
    <lineage>
        <taxon>Eukaryota</taxon>
        <taxon>Viridiplantae</taxon>
        <taxon>Chlorophyta</taxon>
        <taxon>core chlorophytes</taxon>
        <taxon>Trebouxiophyceae</taxon>
        <taxon>Chlorellales</taxon>
        <taxon>Chlorellaceae</taxon>
        <taxon>Chlorella clade</taxon>
        <taxon>Chlorella</taxon>
    </lineage>
</organism>
<dbReference type="AlphaFoldDB" id="A0AAD5DW95"/>
<sequence>MFLCGPAHHIAVRLSFLRSKGKLRSLQGLTPRLFEVICPSDEELCRLHGEQLEELAAFKQQYLGSPEWRAFCERHTGTCSAMIRQPVASGKYYSSTATSLRAELQECLAEPAANLAGGPCLHCAPEQRRHLRGLIVPHGSTSDSGFAAAAAYLALKQQLGLYGTRGHPGSPRPLRCVVLGTNHFTNLPLACLSTATAWRTPLGDVPVDADLNAALQQQGLPFNDTPHNLEHSIENQLPFFQHVLESVPNPGHYGRPLSIAPVCVGWLGSAQQAQQLGQQLLAALRQAQAQHPDQAPPLLIATSDFTHAGPAYNEPPDAPWMSLREHCIWRDSPLLHAVCMGGAERFLDICAATGTSLCGRWPVAAFLAVAQAAGWQVELLSYAPSDLYVSSGNINGFAAFAAWQTLHSAA</sequence>
<dbReference type="Pfam" id="PF01875">
    <property type="entry name" value="Memo"/>
    <property type="match status" value="1"/>
</dbReference>
<dbReference type="NCBIfam" id="TIGR04336">
    <property type="entry name" value="AmmeMemoSam_B"/>
    <property type="match status" value="1"/>
</dbReference>